<keyword evidence="3" id="KW-0539">Nucleus</keyword>
<dbReference type="CDD" id="cd11391">
    <property type="entry name" value="bHLH_PAS"/>
    <property type="match status" value="1"/>
</dbReference>
<dbReference type="GO" id="GO:0000981">
    <property type="term" value="F:DNA-binding transcription factor activity, RNA polymerase II-specific"/>
    <property type="evidence" value="ECO:0007669"/>
    <property type="project" value="TreeGrafter"/>
</dbReference>
<dbReference type="PANTHER" id="PTHR23043">
    <property type="entry name" value="HYPOXIA-INDUCIBLE FACTOR 1 ALPHA"/>
    <property type="match status" value="1"/>
</dbReference>
<organism evidence="7">
    <name type="scientific">Notodromas monacha</name>
    <dbReference type="NCBI Taxonomy" id="399045"/>
    <lineage>
        <taxon>Eukaryota</taxon>
        <taxon>Metazoa</taxon>
        <taxon>Ecdysozoa</taxon>
        <taxon>Arthropoda</taxon>
        <taxon>Crustacea</taxon>
        <taxon>Oligostraca</taxon>
        <taxon>Ostracoda</taxon>
        <taxon>Podocopa</taxon>
        <taxon>Podocopida</taxon>
        <taxon>Cypridocopina</taxon>
        <taxon>Cypridoidea</taxon>
        <taxon>Cyprididae</taxon>
        <taxon>Notodromas</taxon>
    </lineage>
</organism>
<dbReference type="InterPro" id="IPR036638">
    <property type="entry name" value="HLH_DNA-bd_sf"/>
</dbReference>
<evidence type="ECO:0000256" key="4">
    <source>
        <dbReference type="SAM" id="MobiDB-lite"/>
    </source>
</evidence>
<dbReference type="OrthoDB" id="6021714at2759"/>
<dbReference type="AlphaFoldDB" id="A0A7R9BQI8"/>
<feature type="compositionally biased region" description="Basic and acidic residues" evidence="4">
    <location>
        <begin position="95"/>
        <end position="108"/>
    </location>
</feature>
<dbReference type="GO" id="GO:0046983">
    <property type="term" value="F:protein dimerization activity"/>
    <property type="evidence" value="ECO:0007669"/>
    <property type="project" value="InterPro"/>
</dbReference>
<dbReference type="SUPFAM" id="SSF47459">
    <property type="entry name" value="HLH, helix-loop-helix DNA-binding domain"/>
    <property type="match status" value="1"/>
</dbReference>
<feature type="non-terminal residue" evidence="7">
    <location>
        <position position="1"/>
    </location>
</feature>
<keyword evidence="1" id="KW-0805">Transcription regulation</keyword>
<dbReference type="EMBL" id="OA883780">
    <property type="protein sequence ID" value="CAD7279678.1"/>
    <property type="molecule type" value="Genomic_DNA"/>
</dbReference>
<evidence type="ECO:0008006" key="9">
    <source>
        <dbReference type="Google" id="ProtNLM"/>
    </source>
</evidence>
<dbReference type="GO" id="GO:0045944">
    <property type="term" value="P:positive regulation of transcription by RNA polymerase II"/>
    <property type="evidence" value="ECO:0007669"/>
    <property type="project" value="UniProtKB-ARBA"/>
</dbReference>
<protein>
    <recommendedName>
        <fullName evidence="9">BHLH domain-containing protein</fullName>
    </recommendedName>
</protein>
<evidence type="ECO:0000313" key="7">
    <source>
        <dbReference type="EMBL" id="CAD7279678.1"/>
    </source>
</evidence>
<evidence type="ECO:0000256" key="1">
    <source>
        <dbReference type="ARBA" id="ARBA00023015"/>
    </source>
</evidence>
<feature type="domain" description="PAS" evidence="5">
    <location>
        <begin position="196"/>
        <end position="220"/>
    </location>
</feature>
<dbReference type="PANTHER" id="PTHR23043:SF17">
    <property type="entry name" value="PROTEIN SIMILAR"/>
    <property type="match status" value="1"/>
</dbReference>
<sequence>MTATLEITCCVNLKDFSMKASLHRQINVMGAASVSEEQTAARKETEICFSPSPGNGEDSAGYEMCIPGLHDDDTETVEETMPVAKRKEKRRNTEKRKERSRDAARSRRSKEAEYFSDLASLLPYPESLVAHLDKASIMRLSITYLKLKSFVDCALPESGTPSISDSPWSSPLRLGVENFALCDTGPDHVSGLVSLLFIVSSDGEIIYVSENVSDQLGLLQ</sequence>
<evidence type="ECO:0000256" key="3">
    <source>
        <dbReference type="ARBA" id="ARBA00023242"/>
    </source>
</evidence>
<dbReference type="PROSITE" id="PS50888">
    <property type="entry name" value="BHLH"/>
    <property type="match status" value="1"/>
</dbReference>
<feature type="domain" description="BHLH" evidence="6">
    <location>
        <begin position="95"/>
        <end position="148"/>
    </location>
</feature>
<evidence type="ECO:0000259" key="5">
    <source>
        <dbReference type="PROSITE" id="PS50112"/>
    </source>
</evidence>
<dbReference type="Proteomes" id="UP000678499">
    <property type="component" value="Unassembled WGS sequence"/>
</dbReference>
<gene>
    <name evidence="7" type="ORF">NMOB1V02_LOCUS7346</name>
</gene>
<evidence type="ECO:0000259" key="6">
    <source>
        <dbReference type="PROSITE" id="PS50888"/>
    </source>
</evidence>
<feature type="compositionally biased region" description="Basic residues" evidence="4">
    <location>
        <begin position="84"/>
        <end position="94"/>
    </location>
</feature>
<keyword evidence="2" id="KW-0804">Transcription</keyword>
<dbReference type="Gene3D" id="4.10.280.10">
    <property type="entry name" value="Helix-loop-helix DNA-binding domain"/>
    <property type="match status" value="1"/>
</dbReference>
<accession>A0A7R9BQI8</accession>
<reference evidence="7" key="1">
    <citation type="submission" date="2020-11" db="EMBL/GenBank/DDBJ databases">
        <authorList>
            <person name="Tran Van P."/>
        </authorList>
    </citation>
    <scope>NUCLEOTIDE SEQUENCE</scope>
</reference>
<dbReference type="SMART" id="SM00353">
    <property type="entry name" value="HLH"/>
    <property type="match status" value="1"/>
</dbReference>
<feature type="region of interest" description="Disordered" evidence="4">
    <location>
        <begin position="69"/>
        <end position="108"/>
    </location>
</feature>
<dbReference type="InterPro" id="IPR011598">
    <property type="entry name" value="bHLH_dom"/>
</dbReference>
<dbReference type="GO" id="GO:0000977">
    <property type="term" value="F:RNA polymerase II transcription regulatory region sequence-specific DNA binding"/>
    <property type="evidence" value="ECO:0007669"/>
    <property type="project" value="TreeGrafter"/>
</dbReference>
<keyword evidence="8" id="KW-1185">Reference proteome</keyword>
<name>A0A7R9BQI8_9CRUS</name>
<evidence type="ECO:0000256" key="2">
    <source>
        <dbReference type="ARBA" id="ARBA00023163"/>
    </source>
</evidence>
<evidence type="ECO:0000313" key="8">
    <source>
        <dbReference type="Proteomes" id="UP000678499"/>
    </source>
</evidence>
<dbReference type="InterPro" id="IPR000014">
    <property type="entry name" value="PAS"/>
</dbReference>
<dbReference type="PROSITE" id="PS50112">
    <property type="entry name" value="PAS"/>
    <property type="match status" value="1"/>
</dbReference>
<dbReference type="Pfam" id="PF23171">
    <property type="entry name" value="bHLH_HIF1A"/>
    <property type="match status" value="1"/>
</dbReference>
<dbReference type="GO" id="GO:0071456">
    <property type="term" value="P:cellular response to hypoxia"/>
    <property type="evidence" value="ECO:0007669"/>
    <property type="project" value="TreeGrafter"/>
</dbReference>
<dbReference type="EMBL" id="CAJPEX010001743">
    <property type="protein sequence ID" value="CAG0919830.1"/>
    <property type="molecule type" value="Genomic_DNA"/>
</dbReference>
<proteinExistence type="predicted"/>